<dbReference type="HOGENOM" id="CLU_027277_0_0_1"/>
<evidence type="ECO:0000256" key="5">
    <source>
        <dbReference type="ARBA" id="ARBA00023136"/>
    </source>
</evidence>
<dbReference type="GeneID" id="20213499"/>
<feature type="transmembrane region" description="Helical" evidence="8">
    <location>
        <begin position="232"/>
        <end position="253"/>
    </location>
</feature>
<feature type="transmembrane region" description="Helical" evidence="8">
    <location>
        <begin position="6"/>
        <end position="28"/>
    </location>
</feature>
<accession>T1FXF1</accession>
<evidence type="ECO:0000256" key="2">
    <source>
        <dbReference type="ARBA" id="ARBA00009706"/>
    </source>
</evidence>
<feature type="transmembrane region" description="Helical" evidence="8">
    <location>
        <begin position="142"/>
        <end position="165"/>
    </location>
</feature>
<gene>
    <name evidence="10" type="primary">20213499</name>
    <name evidence="9" type="ORF">HELRODRAFT_63383</name>
</gene>
<feature type="transmembrane region" description="Helical" evidence="8">
    <location>
        <begin position="474"/>
        <end position="495"/>
    </location>
</feature>
<dbReference type="AlphaFoldDB" id="T1FXF1"/>
<feature type="transmembrane region" description="Helical" evidence="8">
    <location>
        <begin position="109"/>
        <end position="130"/>
    </location>
</feature>
<evidence type="ECO:0000256" key="3">
    <source>
        <dbReference type="ARBA" id="ARBA00022692"/>
    </source>
</evidence>
<name>T1FXF1_HELRO</name>
<dbReference type="STRING" id="6412.T1FXF1"/>
<dbReference type="Pfam" id="PF10268">
    <property type="entry name" value="Tmemb_161AB"/>
    <property type="match status" value="1"/>
</dbReference>
<evidence type="ECO:0000256" key="1">
    <source>
        <dbReference type="ARBA" id="ARBA00004141"/>
    </source>
</evidence>
<dbReference type="EnsemblMetazoa" id="HelroT63383">
    <property type="protein sequence ID" value="HelroP63383"/>
    <property type="gene ID" value="HelroG63383"/>
</dbReference>
<dbReference type="PANTHER" id="PTHR13624:SF6">
    <property type="entry name" value="EMEI"/>
    <property type="match status" value="1"/>
</dbReference>
<reference evidence="10" key="3">
    <citation type="submission" date="2015-06" db="UniProtKB">
        <authorList>
            <consortium name="EnsemblMetazoa"/>
        </authorList>
    </citation>
    <scope>IDENTIFICATION</scope>
</reference>
<dbReference type="EMBL" id="AMQM01000196">
    <property type="status" value="NOT_ANNOTATED_CDS"/>
    <property type="molecule type" value="Genomic_DNA"/>
</dbReference>
<reference evidence="9 11" key="2">
    <citation type="journal article" date="2013" name="Nature">
        <title>Insights into bilaterian evolution from three spiralian genomes.</title>
        <authorList>
            <person name="Simakov O."/>
            <person name="Marletaz F."/>
            <person name="Cho S.J."/>
            <person name="Edsinger-Gonzales E."/>
            <person name="Havlak P."/>
            <person name="Hellsten U."/>
            <person name="Kuo D.H."/>
            <person name="Larsson T."/>
            <person name="Lv J."/>
            <person name="Arendt D."/>
            <person name="Savage R."/>
            <person name="Osoegawa K."/>
            <person name="de Jong P."/>
            <person name="Grimwood J."/>
            <person name="Chapman J.A."/>
            <person name="Shapiro H."/>
            <person name="Aerts A."/>
            <person name="Otillar R.P."/>
            <person name="Terry A.Y."/>
            <person name="Boore J.L."/>
            <person name="Grigoriev I.V."/>
            <person name="Lindberg D.R."/>
            <person name="Seaver E.C."/>
            <person name="Weisblat D.A."/>
            <person name="Putnam N.H."/>
            <person name="Rokhsar D.S."/>
        </authorList>
    </citation>
    <scope>NUCLEOTIDE SEQUENCE</scope>
</reference>
<comment type="subcellular location">
    <subcellularLocation>
        <location evidence="1">Membrane</location>
        <topology evidence="1">Multi-pass membrane protein</topology>
    </subcellularLocation>
</comment>
<evidence type="ECO:0000256" key="4">
    <source>
        <dbReference type="ARBA" id="ARBA00022989"/>
    </source>
</evidence>
<dbReference type="KEGG" id="hro:HELRODRAFT_63383"/>
<dbReference type="CTD" id="20213499"/>
<feature type="transmembrane region" description="Helical" evidence="8">
    <location>
        <begin position="274"/>
        <end position="291"/>
    </location>
</feature>
<protein>
    <recommendedName>
        <fullName evidence="12">Transmembrane protein 161B</fullName>
    </recommendedName>
</protein>
<feature type="region of interest" description="Disordered" evidence="7">
    <location>
        <begin position="50"/>
        <end position="78"/>
    </location>
</feature>
<keyword evidence="11" id="KW-1185">Reference proteome</keyword>
<evidence type="ECO:0000313" key="11">
    <source>
        <dbReference type="Proteomes" id="UP000015101"/>
    </source>
</evidence>
<reference evidence="11" key="1">
    <citation type="submission" date="2012-12" db="EMBL/GenBank/DDBJ databases">
        <authorList>
            <person name="Hellsten U."/>
            <person name="Grimwood J."/>
            <person name="Chapman J.A."/>
            <person name="Shapiro H."/>
            <person name="Aerts A."/>
            <person name="Otillar R.P."/>
            <person name="Terry A.Y."/>
            <person name="Boore J.L."/>
            <person name="Simakov O."/>
            <person name="Marletaz F."/>
            <person name="Cho S.-J."/>
            <person name="Edsinger-Gonzales E."/>
            <person name="Havlak P."/>
            <person name="Kuo D.-H."/>
            <person name="Larsson T."/>
            <person name="Lv J."/>
            <person name="Arendt D."/>
            <person name="Savage R."/>
            <person name="Osoegawa K."/>
            <person name="de Jong P."/>
            <person name="Lindberg D.R."/>
            <person name="Seaver E.C."/>
            <person name="Weisblat D.A."/>
            <person name="Putnam N.H."/>
            <person name="Grigoriev I.V."/>
            <person name="Rokhsar D.S."/>
        </authorList>
    </citation>
    <scope>NUCLEOTIDE SEQUENCE</scope>
</reference>
<dbReference type="InParanoid" id="T1FXF1"/>
<evidence type="ECO:0000256" key="7">
    <source>
        <dbReference type="SAM" id="MobiDB-lite"/>
    </source>
</evidence>
<dbReference type="RefSeq" id="XP_009009292.1">
    <property type="nucleotide sequence ID" value="XM_009011044.1"/>
</dbReference>
<evidence type="ECO:0008006" key="12">
    <source>
        <dbReference type="Google" id="ProtNLM"/>
    </source>
</evidence>
<feature type="compositionally biased region" description="Basic and acidic residues" evidence="7">
    <location>
        <begin position="67"/>
        <end position="78"/>
    </location>
</feature>
<sequence>MALFGVQVVFSMIVAFLLSKFTGQYSFGRWILCRKLARYLHPTDDELRKIAGSSGQGSNKQHNKSYKKLDPSKKAKDESFTIPKSADIQLEAVPIKPIDLLPLQYYGEYLWIVDVAVCGVIIFTLTDIYYFFLHPSREVNLSIFWCLIIAMYSLKTLISLTSVYFKTEQSGERVLCLLFGFFFLVFAMAILIVDEGTLDLGLESSYLNFSKATIAFMESQGLEPHCPISMTMVRIVIAISCAIIGTTLTFPGIRLAKMHVDALRYAKESPGTSAMLYMNFIFTLLLSLLWVKPLFRDYFVVKKLKNNQPLMTDYQFEALRLLIILIFCVFRFLLVWVHLQAHLNMACDKVAELKKEVGRISSVELKKLVTRIYFYLCIVALHYLTPLILILFCTLLLKTLGNFSIPHLLLGTALYEPASKSLQSNQLFNITKHLWDSESTGDLIVNTATQFSSIVAQIKMLFPTSCYYNLISFYCWWVCVAWFTTTSFGVLYHTYFNV</sequence>
<dbReference type="OMA" id="RFALMPI"/>
<keyword evidence="4 8" id="KW-1133">Transmembrane helix</keyword>
<dbReference type="GO" id="GO:0016020">
    <property type="term" value="C:membrane"/>
    <property type="evidence" value="ECO:0007669"/>
    <property type="project" value="UniProtKB-SubCell"/>
</dbReference>
<evidence type="ECO:0000256" key="6">
    <source>
        <dbReference type="ARBA" id="ARBA00023180"/>
    </source>
</evidence>
<keyword evidence="3 8" id="KW-0812">Transmembrane</keyword>
<dbReference type="OrthoDB" id="784140at2759"/>
<keyword evidence="5 8" id="KW-0472">Membrane</keyword>
<dbReference type="eggNOG" id="KOG3978">
    <property type="taxonomic scope" value="Eukaryota"/>
</dbReference>
<dbReference type="InterPro" id="IPR019395">
    <property type="entry name" value="Transmembrane_161A/B"/>
</dbReference>
<proteinExistence type="inferred from homology"/>
<dbReference type="PANTHER" id="PTHR13624">
    <property type="entry name" value="RE42071P"/>
    <property type="match status" value="1"/>
</dbReference>
<dbReference type="Proteomes" id="UP000015101">
    <property type="component" value="Unassembled WGS sequence"/>
</dbReference>
<dbReference type="FunCoup" id="T1FXF1">
    <property type="interactions" value="255"/>
</dbReference>
<feature type="transmembrane region" description="Helical" evidence="8">
    <location>
        <begin position="174"/>
        <end position="193"/>
    </location>
</feature>
<organism evidence="10 11">
    <name type="scientific">Helobdella robusta</name>
    <name type="common">Californian leech</name>
    <dbReference type="NCBI Taxonomy" id="6412"/>
    <lineage>
        <taxon>Eukaryota</taxon>
        <taxon>Metazoa</taxon>
        <taxon>Spiralia</taxon>
        <taxon>Lophotrochozoa</taxon>
        <taxon>Annelida</taxon>
        <taxon>Clitellata</taxon>
        <taxon>Hirudinea</taxon>
        <taxon>Rhynchobdellida</taxon>
        <taxon>Glossiphoniidae</taxon>
        <taxon>Helobdella</taxon>
    </lineage>
</organism>
<dbReference type="EMBL" id="KB095811">
    <property type="protein sequence ID" value="ESO12572.1"/>
    <property type="molecule type" value="Genomic_DNA"/>
</dbReference>
<evidence type="ECO:0000256" key="8">
    <source>
        <dbReference type="SAM" id="Phobius"/>
    </source>
</evidence>
<keyword evidence="6" id="KW-0325">Glycoprotein</keyword>
<feature type="transmembrane region" description="Helical" evidence="8">
    <location>
        <begin position="372"/>
        <end position="397"/>
    </location>
</feature>
<comment type="similarity">
    <text evidence="2">Belongs to the TMEM161 family.</text>
</comment>
<evidence type="ECO:0000313" key="10">
    <source>
        <dbReference type="EnsemblMetazoa" id="HelroP63383"/>
    </source>
</evidence>
<evidence type="ECO:0000313" key="9">
    <source>
        <dbReference type="EMBL" id="ESO12572.1"/>
    </source>
</evidence>
<feature type="transmembrane region" description="Helical" evidence="8">
    <location>
        <begin position="318"/>
        <end position="339"/>
    </location>
</feature>